<dbReference type="InterPro" id="IPR050428">
    <property type="entry name" value="TCS_sensor_his_kinase"/>
</dbReference>
<protein>
    <recommendedName>
        <fullName evidence="14">Sensor protein</fullName>
        <ecNumber evidence="14">2.7.13.3</ecNumber>
    </recommendedName>
</protein>
<dbReference type="PRINTS" id="PR00344">
    <property type="entry name" value="BCTRLSENSOR"/>
</dbReference>
<dbReference type="GO" id="GO:0000155">
    <property type="term" value="F:phosphorelay sensor kinase activity"/>
    <property type="evidence" value="ECO:0007669"/>
    <property type="project" value="InterPro"/>
</dbReference>
<evidence type="ECO:0000256" key="8">
    <source>
        <dbReference type="ARBA" id="ARBA00022741"/>
    </source>
</evidence>
<dbReference type="Pfam" id="PF02518">
    <property type="entry name" value="HATPase_c"/>
    <property type="match status" value="1"/>
</dbReference>
<keyword evidence="9 14" id="KW-0418">Kinase</keyword>
<evidence type="ECO:0000256" key="13">
    <source>
        <dbReference type="ARBA" id="ARBA00023136"/>
    </source>
</evidence>
<dbReference type="STRING" id="28092.WM40_03190"/>
<dbReference type="InterPro" id="IPR003660">
    <property type="entry name" value="HAMP_dom"/>
</dbReference>
<evidence type="ECO:0000256" key="14">
    <source>
        <dbReference type="RuleBase" id="RU364088"/>
    </source>
</evidence>
<keyword evidence="3 14" id="KW-1003">Cell membrane</keyword>
<proteinExistence type="predicted"/>
<dbReference type="EC" id="2.7.13.3" evidence="14"/>
<dbReference type="PROSITE" id="PS50109">
    <property type="entry name" value="HIS_KIN"/>
    <property type="match status" value="1"/>
</dbReference>
<dbReference type="Pfam" id="PF00512">
    <property type="entry name" value="HisKA"/>
    <property type="match status" value="1"/>
</dbReference>
<dbReference type="Gene3D" id="1.10.287.130">
    <property type="match status" value="1"/>
</dbReference>
<dbReference type="PANTHER" id="PTHR45436:SF9">
    <property type="entry name" value="SENSOR PROTEIN"/>
    <property type="match status" value="1"/>
</dbReference>
<dbReference type="CDD" id="cd00082">
    <property type="entry name" value="HisKA"/>
    <property type="match status" value="1"/>
</dbReference>
<dbReference type="InterPro" id="IPR005467">
    <property type="entry name" value="His_kinase_dom"/>
</dbReference>
<accession>A0A0F5K520</accession>
<comment type="subcellular location">
    <subcellularLocation>
        <location evidence="2 14">Cell inner membrane</location>
    </subcellularLocation>
</comment>
<evidence type="ECO:0000256" key="1">
    <source>
        <dbReference type="ARBA" id="ARBA00000085"/>
    </source>
</evidence>
<evidence type="ECO:0000256" key="10">
    <source>
        <dbReference type="ARBA" id="ARBA00022840"/>
    </source>
</evidence>
<dbReference type="PATRIC" id="fig|28092.6.peg.750"/>
<feature type="domain" description="HAMP" evidence="16">
    <location>
        <begin position="199"/>
        <end position="252"/>
    </location>
</feature>
<dbReference type="OrthoDB" id="9786919at2"/>
<dbReference type="SMART" id="SM00304">
    <property type="entry name" value="HAMP"/>
    <property type="match status" value="1"/>
</dbReference>
<keyword evidence="12 14" id="KW-0902">Two-component regulatory system</keyword>
<organism evidence="17 18">
    <name type="scientific">Robbsia andropogonis</name>
    <dbReference type="NCBI Taxonomy" id="28092"/>
    <lineage>
        <taxon>Bacteria</taxon>
        <taxon>Pseudomonadati</taxon>
        <taxon>Pseudomonadota</taxon>
        <taxon>Betaproteobacteria</taxon>
        <taxon>Burkholderiales</taxon>
        <taxon>Burkholderiaceae</taxon>
        <taxon>Robbsia</taxon>
    </lineage>
</organism>
<comment type="function">
    <text evidence="14">Member of a two-component regulatory system.</text>
</comment>
<keyword evidence="8 14" id="KW-0547">Nucleotide-binding</keyword>
<name>A0A0F5K520_9BURK</name>
<dbReference type="CDD" id="cd00075">
    <property type="entry name" value="HATPase"/>
    <property type="match status" value="1"/>
</dbReference>
<dbReference type="SUPFAM" id="SSF47384">
    <property type="entry name" value="Homodimeric domain of signal transducing histidine kinase"/>
    <property type="match status" value="1"/>
</dbReference>
<evidence type="ECO:0000313" key="18">
    <source>
        <dbReference type="Proteomes" id="UP000033618"/>
    </source>
</evidence>
<dbReference type="Proteomes" id="UP000033618">
    <property type="component" value="Unassembled WGS sequence"/>
</dbReference>
<dbReference type="RefSeq" id="WP_024904199.1">
    <property type="nucleotide sequence ID" value="NZ_CADFGU010000004.1"/>
</dbReference>
<dbReference type="EMBL" id="LAQU01000002">
    <property type="protein sequence ID" value="KKB64979.1"/>
    <property type="molecule type" value="Genomic_DNA"/>
</dbReference>
<evidence type="ECO:0000256" key="3">
    <source>
        <dbReference type="ARBA" id="ARBA00022475"/>
    </source>
</evidence>
<evidence type="ECO:0000256" key="7">
    <source>
        <dbReference type="ARBA" id="ARBA00022692"/>
    </source>
</evidence>
<keyword evidence="18" id="KW-1185">Reference proteome</keyword>
<dbReference type="GO" id="GO:0005524">
    <property type="term" value="F:ATP binding"/>
    <property type="evidence" value="ECO:0007669"/>
    <property type="project" value="UniProtKB-KW"/>
</dbReference>
<dbReference type="NCBIfam" id="TIGR01386">
    <property type="entry name" value="cztS_silS_copS"/>
    <property type="match status" value="1"/>
</dbReference>
<feature type="transmembrane region" description="Helical" evidence="14">
    <location>
        <begin position="24"/>
        <end position="45"/>
    </location>
</feature>
<dbReference type="PANTHER" id="PTHR45436">
    <property type="entry name" value="SENSOR HISTIDINE KINASE YKOH"/>
    <property type="match status" value="1"/>
</dbReference>
<dbReference type="Pfam" id="PF00672">
    <property type="entry name" value="HAMP"/>
    <property type="match status" value="1"/>
</dbReference>
<dbReference type="InterPro" id="IPR036890">
    <property type="entry name" value="HATPase_C_sf"/>
</dbReference>
<keyword evidence="4 14" id="KW-0997">Cell inner membrane</keyword>
<evidence type="ECO:0000256" key="9">
    <source>
        <dbReference type="ARBA" id="ARBA00022777"/>
    </source>
</evidence>
<feature type="domain" description="Histidine kinase" evidence="15">
    <location>
        <begin position="260"/>
        <end position="475"/>
    </location>
</feature>
<dbReference type="InterPro" id="IPR004358">
    <property type="entry name" value="Sig_transdc_His_kin-like_C"/>
</dbReference>
<dbReference type="SMART" id="SM00388">
    <property type="entry name" value="HisKA"/>
    <property type="match status" value="1"/>
</dbReference>
<dbReference type="InterPro" id="IPR003661">
    <property type="entry name" value="HisK_dim/P_dom"/>
</dbReference>
<comment type="caution">
    <text evidence="17">The sequence shown here is derived from an EMBL/GenBank/DDBJ whole genome shotgun (WGS) entry which is preliminary data.</text>
</comment>
<keyword evidence="11 14" id="KW-1133">Transmembrane helix</keyword>
<dbReference type="PROSITE" id="PS50885">
    <property type="entry name" value="HAMP"/>
    <property type="match status" value="1"/>
</dbReference>
<keyword evidence="7 14" id="KW-0812">Transmembrane</keyword>
<dbReference type="GO" id="GO:0005886">
    <property type="term" value="C:plasma membrane"/>
    <property type="evidence" value="ECO:0007669"/>
    <property type="project" value="UniProtKB-SubCell"/>
</dbReference>
<evidence type="ECO:0000256" key="11">
    <source>
        <dbReference type="ARBA" id="ARBA00022989"/>
    </source>
</evidence>
<keyword evidence="5" id="KW-0597">Phosphoprotein</keyword>
<evidence type="ECO:0000256" key="5">
    <source>
        <dbReference type="ARBA" id="ARBA00022553"/>
    </source>
</evidence>
<feature type="transmembrane region" description="Helical" evidence="14">
    <location>
        <begin position="177"/>
        <end position="198"/>
    </location>
</feature>
<dbReference type="AlphaFoldDB" id="A0A0F5K520"/>
<gene>
    <name evidence="17" type="ORF">WM40_03190</name>
</gene>
<dbReference type="InterPro" id="IPR003594">
    <property type="entry name" value="HATPase_dom"/>
</dbReference>
<dbReference type="InterPro" id="IPR036097">
    <property type="entry name" value="HisK_dim/P_sf"/>
</dbReference>
<evidence type="ECO:0000256" key="12">
    <source>
        <dbReference type="ARBA" id="ARBA00023012"/>
    </source>
</evidence>
<evidence type="ECO:0000256" key="4">
    <source>
        <dbReference type="ARBA" id="ARBA00022519"/>
    </source>
</evidence>
<evidence type="ECO:0000259" key="16">
    <source>
        <dbReference type="PROSITE" id="PS50885"/>
    </source>
</evidence>
<dbReference type="SMART" id="SM00387">
    <property type="entry name" value="HATPase_c"/>
    <property type="match status" value="1"/>
</dbReference>
<evidence type="ECO:0000313" key="17">
    <source>
        <dbReference type="EMBL" id="KKB64979.1"/>
    </source>
</evidence>
<dbReference type="InterPro" id="IPR006290">
    <property type="entry name" value="CztS_silS_copS"/>
</dbReference>
<reference evidence="17 18" key="1">
    <citation type="submission" date="2015-03" db="EMBL/GenBank/DDBJ databases">
        <title>Draft Genome Sequence of Burkholderia andropogonis type strain ICMP2807, isolated from Sorghum bicolor.</title>
        <authorList>
            <person name="Lopes-Santos L."/>
            <person name="Castro D.B."/>
            <person name="Ottoboni L.M."/>
            <person name="Park D."/>
            <person name="Weirc B.S."/>
            <person name="Destefano S.A."/>
        </authorList>
    </citation>
    <scope>NUCLEOTIDE SEQUENCE [LARGE SCALE GENOMIC DNA]</scope>
    <source>
        <strain evidence="17 18">ICMP2807</strain>
    </source>
</reference>
<dbReference type="SUPFAM" id="SSF55874">
    <property type="entry name" value="ATPase domain of HSP90 chaperone/DNA topoisomerase II/histidine kinase"/>
    <property type="match status" value="1"/>
</dbReference>
<evidence type="ECO:0000259" key="15">
    <source>
        <dbReference type="PROSITE" id="PS50109"/>
    </source>
</evidence>
<evidence type="ECO:0000256" key="2">
    <source>
        <dbReference type="ARBA" id="ARBA00004533"/>
    </source>
</evidence>
<evidence type="ECO:0000256" key="6">
    <source>
        <dbReference type="ARBA" id="ARBA00022679"/>
    </source>
</evidence>
<comment type="catalytic activity">
    <reaction evidence="1 14">
        <text>ATP + protein L-histidine = ADP + protein N-phospho-L-histidine.</text>
        <dbReference type="EC" id="2.7.13.3"/>
    </reaction>
</comment>
<dbReference type="Gene3D" id="3.30.565.10">
    <property type="entry name" value="Histidine kinase-like ATPase, C-terminal domain"/>
    <property type="match status" value="1"/>
</dbReference>
<keyword evidence="13 14" id="KW-0472">Membrane</keyword>
<keyword evidence="6 14" id="KW-0808">Transferase</keyword>
<sequence>MKRAIFSALSRVFGRPSISRRLAVTFALMALAIFTLVGAGLMMSLRSQLELSTRQLLSSQLVVAREALYHTSTPERWRMARDRLAELAPEDAQGEPQQEAPHFAVTSADPAYRFNTPITGEILRTWPAGYQRIAVPGGPDRLVQTVAVPARGQRPALQLQVAVSYAQKTRIMHAFGVSLRVLYGVGTLIVLALGYTVARIGLAPLTRLTREASTISPHTRSQRLRAAPLPAELSALAESFNGALERLDASHGRLEAFNADVAHELRTPITILIGQTEVALTRSRSADHLASTLESNLEELIRIRDIVNTMLFLARADQGDRATALTRKSLATECERTLDFLEMTLEDAQLTVTLKGDATAPVDTAMFGRALVNLLMNAIQHCTPGNAITVTITANETHAEVAVANPGAAIPSATIVHLFDRFYRAEVSRTNSRENHGLGLAIVKAVADMHGGSAWARSADGVNTFGFSVAMQASESAGSTGASPRQPHRN</sequence>
<keyword evidence="10 14" id="KW-0067">ATP-binding</keyword>